<organism evidence="1 2">
    <name type="scientific">Sulfuriferula plumbiphila</name>
    <dbReference type="NCBI Taxonomy" id="171865"/>
    <lineage>
        <taxon>Bacteria</taxon>
        <taxon>Pseudomonadati</taxon>
        <taxon>Pseudomonadota</taxon>
        <taxon>Betaproteobacteria</taxon>
        <taxon>Nitrosomonadales</taxon>
        <taxon>Sulfuricellaceae</taxon>
        <taxon>Sulfuriferula</taxon>
    </lineage>
</organism>
<keyword evidence="2" id="KW-1185">Reference proteome</keyword>
<proteinExistence type="predicted"/>
<dbReference type="OrthoDB" id="8480203at2"/>
<sequence length="121" mass="13665">MDAPHETLPLRIFPKQIEAACYNRVRLALLRLGNPLRIALVQHRGLEVILHDDIWLCIDSLADGQAVLAWREFQVHARDNLHQPVACELWLYHNCAGLIMGAALDDLRQTVEQQLAQPGAT</sequence>
<gene>
    <name evidence="1" type="ORF">TPL01_00440</name>
</gene>
<reference evidence="1 2" key="1">
    <citation type="submission" date="2019-07" db="EMBL/GenBank/DDBJ databases">
        <title>Whole genome shotgun sequence of Thiobacillus plumbophilus NBRC 107929.</title>
        <authorList>
            <person name="Hosoyama A."/>
            <person name="Uohara A."/>
            <person name="Ohji S."/>
            <person name="Ichikawa N."/>
        </authorList>
    </citation>
    <scope>NUCLEOTIDE SEQUENCE [LARGE SCALE GENOMIC DNA]</scope>
    <source>
        <strain evidence="1 2">NBRC 107929</strain>
    </source>
</reference>
<evidence type="ECO:0000313" key="2">
    <source>
        <dbReference type="Proteomes" id="UP000321337"/>
    </source>
</evidence>
<accession>A0A512L351</accession>
<protein>
    <submittedName>
        <fullName evidence="1">Uncharacterized protein</fullName>
    </submittedName>
</protein>
<dbReference type="AlphaFoldDB" id="A0A512L351"/>
<dbReference type="EMBL" id="BKAD01000001">
    <property type="protein sequence ID" value="GEP28906.1"/>
    <property type="molecule type" value="Genomic_DNA"/>
</dbReference>
<name>A0A512L351_9PROT</name>
<evidence type="ECO:0000313" key="1">
    <source>
        <dbReference type="EMBL" id="GEP28906.1"/>
    </source>
</evidence>
<dbReference type="Proteomes" id="UP000321337">
    <property type="component" value="Unassembled WGS sequence"/>
</dbReference>
<dbReference type="RefSeq" id="WP_147069586.1">
    <property type="nucleotide sequence ID" value="NZ_AP021884.1"/>
</dbReference>
<comment type="caution">
    <text evidence="1">The sequence shown here is derived from an EMBL/GenBank/DDBJ whole genome shotgun (WGS) entry which is preliminary data.</text>
</comment>